<dbReference type="GO" id="GO:0000139">
    <property type="term" value="C:Golgi membrane"/>
    <property type="evidence" value="ECO:0007669"/>
    <property type="project" value="UniProtKB-SubCell"/>
</dbReference>
<keyword evidence="8 10" id="KW-0443">Lipid metabolism</keyword>
<keyword evidence="5 10" id="KW-0256">Endoplasmic reticulum</keyword>
<feature type="transmembrane region" description="Helical" evidence="10">
    <location>
        <begin position="342"/>
        <end position="361"/>
    </location>
</feature>
<dbReference type="GO" id="GO:0032541">
    <property type="term" value="C:cortical endoplasmic reticulum"/>
    <property type="evidence" value="ECO:0007669"/>
    <property type="project" value="TreeGrafter"/>
</dbReference>
<dbReference type="InterPro" id="IPR007290">
    <property type="entry name" value="Arv1"/>
</dbReference>
<comment type="similarity">
    <text evidence="2 10">Belongs to the ARV1 family.</text>
</comment>
<dbReference type="PANTHER" id="PTHR14467">
    <property type="entry name" value="ARV1"/>
    <property type="match status" value="1"/>
</dbReference>
<sequence>MPICIHCTTPIESLYMRYGRDHIVLSPCTSATCSPSTSSTAALTGSNVVLADEYLEHDLPIVVIDLILAKPAAYRHLLFNRSSIFAPPSPPQPFKSKERGSDRRNEWYGGELWTLLKRFLALSLVDAYIRWFYLCVQPPSNFPANTISSAVVGAERLSTKVTMWLQDQLPMQAGIFFPSSFTPRATNAVSSTGWLGEGEKAIGTVCSTTPLWLAKNVQEGARSGGEMLPSLVSYVNVLLLTLVEGGALQICVGLLTWVAVRRLLAAQRGQQRPSASSTLGKRERSMKDSSDSSTVVNPGVLRNRLPSASPTPQTHTQPHHTPETTPQTRFNIPFDPLLGCKALLLSQLSPLILLTFVLLWSSKFPHSHSLNSSFDHLNSSHRGAGGSDRGWTVWIIRTFLASLNAGVAIGSVLPRSNNARDGKQARGNEVWWPPLILGAGWTVQAAVSRALYSWLS</sequence>
<keyword evidence="4 10" id="KW-0812">Transmembrane</keyword>
<keyword evidence="6 10" id="KW-1133">Transmembrane helix</keyword>
<keyword evidence="3 10" id="KW-0813">Transport</keyword>
<dbReference type="PANTHER" id="PTHR14467:SF0">
    <property type="entry name" value="PROTEIN ARV1"/>
    <property type="match status" value="1"/>
</dbReference>
<dbReference type="GO" id="GO:0032366">
    <property type="term" value="P:intracellular sterol transport"/>
    <property type="evidence" value="ECO:0007669"/>
    <property type="project" value="UniProtKB-UniRule"/>
</dbReference>
<evidence type="ECO:0000256" key="6">
    <source>
        <dbReference type="ARBA" id="ARBA00022989"/>
    </source>
</evidence>
<comment type="function">
    <text evidence="10">Mediator of sterol homeostasis involved in sterol uptake, trafficking and distribution into membranes.</text>
</comment>
<dbReference type="AlphaFoldDB" id="A0A5C3DZC8"/>
<dbReference type="GO" id="GO:0097036">
    <property type="term" value="P:regulation of plasma membrane sterol distribution"/>
    <property type="evidence" value="ECO:0007669"/>
    <property type="project" value="UniProtKB-UniRule"/>
</dbReference>
<evidence type="ECO:0000313" key="12">
    <source>
        <dbReference type="EMBL" id="SPO22596.1"/>
    </source>
</evidence>
<organism evidence="12 13">
    <name type="scientific">Ustilago trichophora</name>
    <dbReference type="NCBI Taxonomy" id="86804"/>
    <lineage>
        <taxon>Eukaryota</taxon>
        <taxon>Fungi</taxon>
        <taxon>Dikarya</taxon>
        <taxon>Basidiomycota</taxon>
        <taxon>Ustilaginomycotina</taxon>
        <taxon>Ustilaginomycetes</taxon>
        <taxon>Ustilaginales</taxon>
        <taxon>Ustilaginaceae</taxon>
        <taxon>Ustilago</taxon>
    </lineage>
</organism>
<proteinExistence type="inferred from homology"/>
<comment type="subcellular location">
    <subcellularLocation>
        <location evidence="1 10">Endoplasmic reticulum membrane</location>
        <topology evidence="1 10">Multi-pass membrane protein</topology>
    </subcellularLocation>
    <subcellularLocation>
        <location evidence="10">Golgi apparatus membrane</location>
        <topology evidence="10">Multi-pass membrane protein</topology>
    </subcellularLocation>
</comment>
<evidence type="ECO:0000256" key="7">
    <source>
        <dbReference type="ARBA" id="ARBA00023055"/>
    </source>
</evidence>
<gene>
    <name evidence="12" type="ORF">UTRI_01274</name>
</gene>
<dbReference type="GO" id="GO:0005789">
    <property type="term" value="C:endoplasmic reticulum membrane"/>
    <property type="evidence" value="ECO:0007669"/>
    <property type="project" value="UniProtKB-SubCell"/>
</dbReference>
<keyword evidence="10" id="KW-0746">Sphingolipid metabolism</keyword>
<dbReference type="Pfam" id="PF04161">
    <property type="entry name" value="Arv1"/>
    <property type="match status" value="1"/>
</dbReference>
<feature type="region of interest" description="Disordered" evidence="11">
    <location>
        <begin position="271"/>
        <end position="328"/>
    </location>
</feature>
<keyword evidence="13" id="KW-1185">Reference proteome</keyword>
<evidence type="ECO:0000256" key="10">
    <source>
        <dbReference type="RuleBase" id="RU368065"/>
    </source>
</evidence>
<evidence type="ECO:0000256" key="9">
    <source>
        <dbReference type="ARBA" id="ARBA00023136"/>
    </source>
</evidence>
<name>A0A5C3DZC8_9BASI</name>
<feature type="transmembrane region" description="Helical" evidence="10">
    <location>
        <begin position="391"/>
        <end position="413"/>
    </location>
</feature>
<accession>A0A5C3DZC8</accession>
<dbReference type="GO" id="GO:0006665">
    <property type="term" value="P:sphingolipid metabolic process"/>
    <property type="evidence" value="ECO:0007669"/>
    <property type="project" value="UniProtKB-UniRule"/>
</dbReference>
<keyword evidence="10" id="KW-0333">Golgi apparatus</keyword>
<feature type="transmembrane region" description="Helical" evidence="10">
    <location>
        <begin position="237"/>
        <end position="260"/>
    </location>
</feature>
<evidence type="ECO:0000256" key="2">
    <source>
        <dbReference type="ARBA" id="ARBA00009187"/>
    </source>
</evidence>
<dbReference type="EMBL" id="OOIN01000004">
    <property type="protein sequence ID" value="SPO22596.1"/>
    <property type="molecule type" value="Genomic_DNA"/>
</dbReference>
<dbReference type="Proteomes" id="UP000324022">
    <property type="component" value="Unassembled WGS sequence"/>
</dbReference>
<feature type="compositionally biased region" description="Basic and acidic residues" evidence="11">
    <location>
        <begin position="280"/>
        <end position="290"/>
    </location>
</feature>
<evidence type="ECO:0000256" key="8">
    <source>
        <dbReference type="ARBA" id="ARBA00023098"/>
    </source>
</evidence>
<keyword evidence="7 10" id="KW-0445">Lipid transport</keyword>
<dbReference type="GO" id="GO:0016125">
    <property type="term" value="P:sterol metabolic process"/>
    <property type="evidence" value="ECO:0007669"/>
    <property type="project" value="UniProtKB-UniRule"/>
</dbReference>
<protein>
    <recommendedName>
        <fullName evidence="10">Protein ARV</fullName>
    </recommendedName>
</protein>
<dbReference type="OrthoDB" id="2192830at2759"/>
<evidence type="ECO:0000256" key="4">
    <source>
        <dbReference type="ARBA" id="ARBA00022692"/>
    </source>
</evidence>
<evidence type="ECO:0000256" key="11">
    <source>
        <dbReference type="SAM" id="MobiDB-lite"/>
    </source>
</evidence>
<evidence type="ECO:0000313" key="13">
    <source>
        <dbReference type="Proteomes" id="UP000324022"/>
    </source>
</evidence>
<reference evidence="12 13" key="1">
    <citation type="submission" date="2018-03" db="EMBL/GenBank/DDBJ databases">
        <authorList>
            <person name="Guldener U."/>
        </authorList>
    </citation>
    <scope>NUCLEOTIDE SEQUENCE [LARGE SCALE GENOMIC DNA]</scope>
    <source>
        <strain evidence="12 13">NBRC100155</strain>
    </source>
</reference>
<evidence type="ECO:0000256" key="3">
    <source>
        <dbReference type="ARBA" id="ARBA00022448"/>
    </source>
</evidence>
<evidence type="ECO:0000256" key="5">
    <source>
        <dbReference type="ARBA" id="ARBA00022824"/>
    </source>
</evidence>
<comment type="function">
    <text evidence="10">Regulates also the sphingolipid metabolism.</text>
</comment>
<evidence type="ECO:0000256" key="1">
    <source>
        <dbReference type="ARBA" id="ARBA00004477"/>
    </source>
</evidence>
<keyword evidence="9 10" id="KW-0472">Membrane</keyword>